<dbReference type="RefSeq" id="WP_129646235.1">
    <property type="nucleotide sequence ID" value="NZ_LR215037.1"/>
</dbReference>
<evidence type="ECO:0000313" key="4">
    <source>
        <dbReference type="EMBL" id="VEU75276.1"/>
    </source>
</evidence>
<keyword evidence="2" id="KW-0324">Glycolysis</keyword>
<dbReference type="GO" id="GO:0005829">
    <property type="term" value="C:cytosol"/>
    <property type="evidence" value="ECO:0007669"/>
    <property type="project" value="TreeGrafter"/>
</dbReference>
<dbReference type="PROSITE" id="PS51463">
    <property type="entry name" value="P_GLUCOSE_ISOMERASE_3"/>
    <property type="match status" value="1"/>
</dbReference>
<dbReference type="EMBL" id="LR215037">
    <property type="protein sequence ID" value="VEU75276.1"/>
    <property type="molecule type" value="Genomic_DNA"/>
</dbReference>
<evidence type="ECO:0000256" key="3">
    <source>
        <dbReference type="ARBA" id="ARBA00023235"/>
    </source>
</evidence>
<organism evidence="4 5">
    <name type="scientific">Mycoplasmopsis maculosa</name>
    <dbReference type="NCBI Taxonomy" id="114885"/>
    <lineage>
        <taxon>Bacteria</taxon>
        <taxon>Bacillati</taxon>
        <taxon>Mycoplasmatota</taxon>
        <taxon>Mycoplasmoidales</taxon>
        <taxon>Metamycoplasmataceae</taxon>
        <taxon>Mycoplasmopsis</taxon>
    </lineage>
</organism>
<evidence type="ECO:0000256" key="2">
    <source>
        <dbReference type="ARBA" id="ARBA00023152"/>
    </source>
</evidence>
<dbReference type="OrthoDB" id="140919at2"/>
<evidence type="ECO:0000256" key="1">
    <source>
        <dbReference type="ARBA" id="ARBA00022432"/>
    </source>
</evidence>
<dbReference type="PANTHER" id="PTHR11469">
    <property type="entry name" value="GLUCOSE-6-PHOSPHATE ISOMERASE"/>
    <property type="match status" value="1"/>
</dbReference>
<dbReference type="SUPFAM" id="SSF53697">
    <property type="entry name" value="SIS domain"/>
    <property type="match status" value="1"/>
</dbReference>
<dbReference type="PANTHER" id="PTHR11469:SF1">
    <property type="entry name" value="GLUCOSE-6-PHOSPHATE ISOMERASE"/>
    <property type="match status" value="1"/>
</dbReference>
<dbReference type="GO" id="GO:0006096">
    <property type="term" value="P:glycolytic process"/>
    <property type="evidence" value="ECO:0007669"/>
    <property type="project" value="UniProtKB-KW"/>
</dbReference>
<gene>
    <name evidence="4" type="primary">pgi_2</name>
    <name evidence="4" type="ORF">NCTC10168_00193</name>
</gene>
<dbReference type="GO" id="GO:0006094">
    <property type="term" value="P:gluconeogenesis"/>
    <property type="evidence" value="ECO:0007669"/>
    <property type="project" value="UniProtKB-KW"/>
</dbReference>
<proteinExistence type="predicted"/>
<reference evidence="4 5" key="1">
    <citation type="submission" date="2019-01" db="EMBL/GenBank/DDBJ databases">
        <authorList>
            <consortium name="Pathogen Informatics"/>
        </authorList>
    </citation>
    <scope>NUCLEOTIDE SEQUENCE [LARGE SCALE GENOMIC DNA]</scope>
    <source>
        <strain evidence="4 5">NCTC10168</strain>
    </source>
</reference>
<dbReference type="GO" id="GO:0051156">
    <property type="term" value="P:glucose 6-phosphate metabolic process"/>
    <property type="evidence" value="ECO:0007669"/>
    <property type="project" value="TreeGrafter"/>
</dbReference>
<dbReference type="GO" id="GO:0004347">
    <property type="term" value="F:glucose-6-phosphate isomerase activity"/>
    <property type="evidence" value="ECO:0007669"/>
    <property type="project" value="UniProtKB-EC"/>
</dbReference>
<dbReference type="Gene3D" id="3.40.50.10490">
    <property type="entry name" value="Glucose-6-phosphate isomerase like protein, domain 1"/>
    <property type="match status" value="2"/>
</dbReference>
<dbReference type="Pfam" id="PF00342">
    <property type="entry name" value="PGI"/>
    <property type="match status" value="1"/>
</dbReference>
<keyword evidence="5" id="KW-1185">Reference proteome</keyword>
<dbReference type="InterPro" id="IPR001672">
    <property type="entry name" value="G6P_Isomerase"/>
</dbReference>
<dbReference type="Proteomes" id="UP000290243">
    <property type="component" value="Chromosome"/>
</dbReference>
<sequence length="431" mass="50105">MDEFVELDFSKVANIEDLKKYESKVLNINSILNSSKLLEKENLDWMNLEENILENALYTKMQGIVKNWKNQNIEVLVVIGIGPEYLIPKTTYEFLFRNNKNKKPNIEIIFAGQNISSEYLVKTLKYVENKRFAINVINKNGNTLETSIAFREFRKLLEHKIGSELAKKLIVVTTDISKNILSDLSIVKGYEKLGIVQNLSNYFAVFSPIGIFPLMVAGGNIEKFINGAKIAINEANQENLLKNNPYLYACLRHFLSKKNSVEYLSSFEKEFNYFGEWWKQLFAENYGKDDKGLLPVNATFSTDIFLLENMDNNLKNESIITLFVPKKYNNDIFIERSIKAKKYINFIDGKNFLDVNYENLIKLNPLNKFNNLNTIYFKYNKKDEELLGYLFQFFLRSYIINAYLNDINPFAQSGAEVFKVNMVKINQNNEN</sequence>
<dbReference type="GO" id="GO:0048029">
    <property type="term" value="F:monosaccharide binding"/>
    <property type="evidence" value="ECO:0007669"/>
    <property type="project" value="TreeGrafter"/>
</dbReference>
<keyword evidence="3 4" id="KW-0413">Isomerase</keyword>
<dbReference type="AlphaFoldDB" id="A0A449B3W7"/>
<dbReference type="InterPro" id="IPR046348">
    <property type="entry name" value="SIS_dom_sf"/>
</dbReference>
<dbReference type="KEGG" id="mmau:NCTC10168_00193"/>
<name>A0A449B3W7_9BACT</name>
<dbReference type="GO" id="GO:0097367">
    <property type="term" value="F:carbohydrate derivative binding"/>
    <property type="evidence" value="ECO:0007669"/>
    <property type="project" value="InterPro"/>
</dbReference>
<dbReference type="EC" id="5.3.1.9" evidence="4"/>
<keyword evidence="1" id="KW-0312">Gluconeogenesis</keyword>
<protein>
    <submittedName>
        <fullName evidence="4">Glucose-6-phosphate isomerase</fullName>
        <ecNumber evidence="4">5.3.1.9</ecNumber>
    </submittedName>
</protein>
<evidence type="ECO:0000313" key="5">
    <source>
        <dbReference type="Proteomes" id="UP000290243"/>
    </source>
</evidence>
<accession>A0A449B3W7</accession>